<feature type="compositionally biased region" description="Basic and acidic residues" evidence="1">
    <location>
        <begin position="39"/>
        <end position="51"/>
    </location>
</feature>
<dbReference type="AlphaFoldDB" id="A0A060S8J6"/>
<accession>A0A060S8J6</accession>
<dbReference type="Pfam" id="PF20149">
    <property type="entry name" value="DUF6532"/>
    <property type="match status" value="1"/>
</dbReference>
<comment type="caution">
    <text evidence="3">The sequence shown here is derived from an EMBL/GenBank/DDBJ whole genome shotgun (WGS) entry which is preliminary data.</text>
</comment>
<evidence type="ECO:0000256" key="1">
    <source>
        <dbReference type="SAM" id="MobiDB-lite"/>
    </source>
</evidence>
<name>A0A060S8J6_PYCCI</name>
<dbReference type="InterPro" id="IPR045341">
    <property type="entry name" value="DUF6532"/>
</dbReference>
<feature type="compositionally biased region" description="Basic residues" evidence="1">
    <location>
        <begin position="52"/>
        <end position="69"/>
    </location>
</feature>
<dbReference type="STRING" id="5643.A0A060S8J6"/>
<protein>
    <recommendedName>
        <fullName evidence="2">DUF6532 domain-containing protein</fullName>
    </recommendedName>
</protein>
<organism evidence="3 4">
    <name type="scientific">Pycnoporus cinnabarinus</name>
    <name type="common">Cinnabar-red polypore</name>
    <name type="synonym">Trametes cinnabarina</name>
    <dbReference type="NCBI Taxonomy" id="5643"/>
    <lineage>
        <taxon>Eukaryota</taxon>
        <taxon>Fungi</taxon>
        <taxon>Dikarya</taxon>
        <taxon>Basidiomycota</taxon>
        <taxon>Agaricomycotina</taxon>
        <taxon>Agaricomycetes</taxon>
        <taxon>Polyporales</taxon>
        <taxon>Polyporaceae</taxon>
        <taxon>Trametes</taxon>
    </lineage>
</organism>
<feature type="region of interest" description="Disordered" evidence="1">
    <location>
        <begin position="1"/>
        <end position="99"/>
    </location>
</feature>
<dbReference type="EMBL" id="CCBP010000091">
    <property type="protein sequence ID" value="CDO70680.1"/>
    <property type="molecule type" value="Genomic_DNA"/>
</dbReference>
<sequence length="230" mass="25561">MAASRKRAQRHESEPTDPENCAKRPHRPSKKKQALVDEASEKQSKENEKLKKAIKKLKRQVASHKKSRKGLLSSSDSGDDDSDPDHLPPESEDEDTESLIGGGSRLIASVFARYSRLLERHQSPMLYRRLGGARGQLLQGGAQPTGRPKASDYVDDVKSLLLEAIEIFMTYIYTVNAFPGAIQLSAFATKGWQTACANHEEPANYELSDRMIRVITARKSNARGDICDLV</sequence>
<evidence type="ECO:0000259" key="2">
    <source>
        <dbReference type="Pfam" id="PF20149"/>
    </source>
</evidence>
<dbReference type="OrthoDB" id="2739177at2759"/>
<feature type="compositionally biased region" description="Basic residues" evidence="1">
    <location>
        <begin position="23"/>
        <end position="33"/>
    </location>
</feature>
<evidence type="ECO:0000313" key="4">
    <source>
        <dbReference type="Proteomes" id="UP000029665"/>
    </source>
</evidence>
<reference evidence="3" key="1">
    <citation type="submission" date="2014-01" db="EMBL/GenBank/DDBJ databases">
        <title>The genome of the white-rot fungus Pycnoporus cinnabarinus: a basidiomycete model with a versatile arsenal for lignocellulosic biomass breakdown.</title>
        <authorList>
            <person name="Levasseur A."/>
            <person name="Lomascolo A."/>
            <person name="Ruiz-Duenas F.J."/>
            <person name="Uzan E."/>
            <person name="Piumi F."/>
            <person name="Kues U."/>
            <person name="Ram A.F.J."/>
            <person name="Murat C."/>
            <person name="Haon M."/>
            <person name="Benoit I."/>
            <person name="Arfi Y."/>
            <person name="Chevret D."/>
            <person name="Drula E."/>
            <person name="Kwon M.J."/>
            <person name="Gouret P."/>
            <person name="Lesage-Meessen L."/>
            <person name="Lombard V."/>
            <person name="Mariette J."/>
            <person name="Noirot C."/>
            <person name="Park J."/>
            <person name="Patyshakuliyeva A."/>
            <person name="Wieneger R.A.B."/>
            <person name="Wosten H.A.B."/>
            <person name="Martin F."/>
            <person name="Coutinho P.M."/>
            <person name="de Vries R."/>
            <person name="Martinez A.T."/>
            <person name="Klopp C."/>
            <person name="Pontarotti P."/>
            <person name="Henrissat B."/>
            <person name="Record E."/>
        </authorList>
    </citation>
    <scope>NUCLEOTIDE SEQUENCE [LARGE SCALE GENOMIC DNA]</scope>
    <source>
        <strain evidence="3">BRFM137</strain>
    </source>
</reference>
<dbReference type="HOGENOM" id="CLU_1205286_0_0_1"/>
<keyword evidence="4" id="KW-1185">Reference proteome</keyword>
<feature type="domain" description="DUF6532" evidence="2">
    <location>
        <begin position="164"/>
        <end position="228"/>
    </location>
</feature>
<gene>
    <name evidence="3" type="ORF">BN946_scf184779.g3</name>
</gene>
<dbReference type="Proteomes" id="UP000029665">
    <property type="component" value="Unassembled WGS sequence"/>
</dbReference>
<evidence type="ECO:0000313" key="3">
    <source>
        <dbReference type="EMBL" id="CDO70680.1"/>
    </source>
</evidence>
<proteinExistence type="predicted"/>